<accession>A0A391NPT0</accession>
<proteinExistence type="predicted"/>
<evidence type="ECO:0000313" key="3">
    <source>
        <dbReference type="Proteomes" id="UP000265618"/>
    </source>
</evidence>
<dbReference type="Proteomes" id="UP000265618">
    <property type="component" value="Unassembled WGS sequence"/>
</dbReference>
<sequence length="95" mass="10553">MYPPADSDYPFPVPASYLPHHRSHHRAQPDPHPPQYPVAASPQHVPSCSLCPCAKPPVYVQTRFTDTICTTTPVPNVMPNRCPIHVPTFRLSPCS</sequence>
<evidence type="ECO:0000313" key="2">
    <source>
        <dbReference type="EMBL" id="GCA62306.1"/>
    </source>
</evidence>
<reference evidence="2 3" key="1">
    <citation type="journal article" date="2018" name="PLoS ONE">
        <title>The draft genome of Kipferlia bialata reveals reductive genome evolution in fornicate parasites.</title>
        <authorList>
            <person name="Tanifuji G."/>
            <person name="Takabayashi S."/>
            <person name="Kume K."/>
            <person name="Takagi M."/>
            <person name="Nakayama T."/>
            <person name="Kamikawa R."/>
            <person name="Inagaki Y."/>
            <person name="Hashimoto T."/>
        </authorList>
    </citation>
    <scope>NUCLEOTIDE SEQUENCE [LARGE SCALE GENOMIC DNA]</scope>
    <source>
        <strain evidence="2">NY0173</strain>
    </source>
</reference>
<organism evidence="2 3">
    <name type="scientific">Kipferlia bialata</name>
    <dbReference type="NCBI Taxonomy" id="797122"/>
    <lineage>
        <taxon>Eukaryota</taxon>
        <taxon>Metamonada</taxon>
        <taxon>Carpediemonas-like organisms</taxon>
        <taxon>Kipferlia</taxon>
    </lineage>
</organism>
<name>A0A391NPT0_9EUKA</name>
<evidence type="ECO:0000256" key="1">
    <source>
        <dbReference type="SAM" id="MobiDB-lite"/>
    </source>
</evidence>
<gene>
    <name evidence="2" type="ORF">KIPB_002691</name>
</gene>
<keyword evidence="3" id="KW-1185">Reference proteome</keyword>
<comment type="caution">
    <text evidence="2">The sequence shown here is derived from an EMBL/GenBank/DDBJ whole genome shotgun (WGS) entry which is preliminary data.</text>
</comment>
<feature type="region of interest" description="Disordered" evidence="1">
    <location>
        <begin position="1"/>
        <end position="44"/>
    </location>
</feature>
<dbReference type="AlphaFoldDB" id="A0A391NPT0"/>
<dbReference type="EMBL" id="BDIP01000468">
    <property type="protein sequence ID" value="GCA62306.1"/>
    <property type="molecule type" value="Genomic_DNA"/>
</dbReference>
<protein>
    <submittedName>
        <fullName evidence="2">Uncharacterized protein</fullName>
    </submittedName>
</protein>